<sequence>MPQRAPLTAEERALPYAKFYDLPITPISEEKLAVLSGGPMDPALAMKIEDRNDLFLPGDLPCEMGYCVMDNGAGFLANRTFMPGVTPEMFEWWFAWHALEDLRYRIWDPEDHFYARQQNREKALDQSLPMRERTWGTSHVVLEDVGGGPDQVILNFRYPQEMGYDESKVGTEACATMMCANGHGPVPGEGVAAVMTHFVREVEGGIVLRSRFWIGYGLVDGQLVKLVPDGVSVPLEVVQGLFAHNLKEFGHLAAILPQVYAENKDLW</sequence>
<comment type="cofactor">
    <cofactor evidence="1">
        <name>Zn(2+)</name>
        <dbReference type="ChEBI" id="CHEBI:29105"/>
    </cofactor>
</comment>
<evidence type="ECO:0000313" key="7">
    <source>
        <dbReference type="EMBL" id="HJB79510.1"/>
    </source>
</evidence>
<evidence type="ECO:0000256" key="2">
    <source>
        <dbReference type="ARBA" id="ARBA00022723"/>
    </source>
</evidence>
<dbReference type="AlphaFoldDB" id="A0A9D2MKR5"/>
<accession>A0A9D2MKR5</accession>
<keyword evidence="4" id="KW-0862">Zinc</keyword>
<proteinExistence type="inferred from homology"/>
<dbReference type="EMBL" id="DWXO01000009">
    <property type="protein sequence ID" value="HJB79510.1"/>
    <property type="molecule type" value="Genomic_DNA"/>
</dbReference>
<reference evidence="7" key="2">
    <citation type="submission" date="2021-04" db="EMBL/GenBank/DDBJ databases">
        <authorList>
            <person name="Gilroy R."/>
        </authorList>
    </citation>
    <scope>NUCLEOTIDE SEQUENCE</scope>
    <source>
        <strain evidence="7">CHK192-8294</strain>
    </source>
</reference>
<evidence type="ECO:0000313" key="8">
    <source>
        <dbReference type="Proteomes" id="UP000823921"/>
    </source>
</evidence>
<dbReference type="Proteomes" id="UP000823921">
    <property type="component" value="Unassembled WGS sequence"/>
</dbReference>
<reference evidence="7" key="1">
    <citation type="journal article" date="2021" name="PeerJ">
        <title>Extensive microbial diversity within the chicken gut microbiome revealed by metagenomics and culture.</title>
        <authorList>
            <person name="Gilroy R."/>
            <person name="Ravi A."/>
            <person name="Getino M."/>
            <person name="Pursley I."/>
            <person name="Horton D.L."/>
            <person name="Alikhan N.F."/>
            <person name="Baker D."/>
            <person name="Gharbi K."/>
            <person name="Hall N."/>
            <person name="Watson M."/>
            <person name="Adriaenssens E.M."/>
            <person name="Foster-Nyarko E."/>
            <person name="Jarju S."/>
            <person name="Secka A."/>
            <person name="Antonio M."/>
            <person name="Oren A."/>
            <person name="Chaudhuri R.R."/>
            <person name="La Ragione R."/>
            <person name="Hildebrand F."/>
            <person name="Pallen M.J."/>
        </authorList>
    </citation>
    <scope>NUCLEOTIDE SEQUENCE</scope>
    <source>
        <strain evidence="7">CHK192-8294</strain>
    </source>
</reference>
<comment type="caution">
    <text evidence="7">The sequence shown here is derived from an EMBL/GenBank/DDBJ whole genome shotgun (WGS) entry which is preliminary data.</text>
</comment>
<dbReference type="GO" id="GO:0016787">
    <property type="term" value="F:hydrolase activity"/>
    <property type="evidence" value="ECO:0007669"/>
    <property type="project" value="UniProtKB-KW"/>
</dbReference>
<evidence type="ECO:0000256" key="4">
    <source>
        <dbReference type="ARBA" id="ARBA00022833"/>
    </source>
</evidence>
<evidence type="ECO:0000256" key="5">
    <source>
        <dbReference type="ARBA" id="ARBA00023459"/>
    </source>
</evidence>
<dbReference type="GO" id="GO:0046872">
    <property type="term" value="F:metal ion binding"/>
    <property type="evidence" value="ECO:0007669"/>
    <property type="project" value="UniProtKB-KW"/>
</dbReference>
<dbReference type="Pfam" id="PF18089">
    <property type="entry name" value="DAPG_hydrolase"/>
    <property type="match status" value="1"/>
</dbReference>
<protein>
    <submittedName>
        <fullName evidence="7">Phloretin hydrolase</fullName>
    </submittedName>
</protein>
<gene>
    <name evidence="7" type="ORF">H9712_00835</name>
</gene>
<evidence type="ECO:0000259" key="6">
    <source>
        <dbReference type="Pfam" id="PF18089"/>
    </source>
</evidence>
<organism evidence="7 8">
    <name type="scientific">Candidatus Flavonifractor intestinigallinarum</name>
    <dbReference type="NCBI Taxonomy" id="2838586"/>
    <lineage>
        <taxon>Bacteria</taxon>
        <taxon>Bacillati</taxon>
        <taxon>Bacillota</taxon>
        <taxon>Clostridia</taxon>
        <taxon>Eubacteriales</taxon>
        <taxon>Oscillospiraceae</taxon>
        <taxon>Flavonifractor</taxon>
    </lineage>
</organism>
<feature type="domain" description="DAPG hydrolase PhiG" evidence="6">
    <location>
        <begin position="47"/>
        <end position="261"/>
    </location>
</feature>
<keyword evidence="3 7" id="KW-0378">Hydrolase</keyword>
<comment type="similarity">
    <text evidence="5">Belongs to the DAPG/phloretin hydrolase family.</text>
</comment>
<dbReference type="InterPro" id="IPR041526">
    <property type="entry name" value="DAPG_hydrolase"/>
</dbReference>
<keyword evidence="2" id="KW-0479">Metal-binding</keyword>
<evidence type="ECO:0000256" key="1">
    <source>
        <dbReference type="ARBA" id="ARBA00001947"/>
    </source>
</evidence>
<evidence type="ECO:0000256" key="3">
    <source>
        <dbReference type="ARBA" id="ARBA00022801"/>
    </source>
</evidence>
<name>A0A9D2MKR5_9FIRM</name>